<dbReference type="PANTHER" id="PTHR11473:SF24">
    <property type="entry name" value="PHENYLALANINE-4-HYDROXYLASE"/>
    <property type="match status" value="1"/>
</dbReference>
<sequence>MTRTSTCLRSPGAKYIWFLLVQTTPSSAKLRILFAVEPRAPTAPSKRLGSSSNPDSSVEYFNAVATTATQSPTHLGGTGTCVTVVNVHQRRVVDVVAAAVASNDCSIRILGIERGTTLAVLGGVAGHAQQVLDLDWFARGDWLVSGAADNAVKFWRVPPAEILARVQGEPVAVAGPARSTQWPHPNFVDGVQNEEGVEEMGEVPRLCAETKRRRQGPTWFPCTLSDLVNFAERVLSYGAELDTDHPGFTDRVYRRARRALITNNAKAYRTGMRVADTANEVTTWGLVYDRLISAYRALAHQANFALLEMHGG</sequence>
<dbReference type="SMART" id="SM00320">
    <property type="entry name" value="WD40"/>
    <property type="match status" value="1"/>
</dbReference>
<evidence type="ECO:0000256" key="2">
    <source>
        <dbReference type="ARBA" id="ARBA00009712"/>
    </source>
</evidence>
<dbReference type="SUPFAM" id="SSF56534">
    <property type="entry name" value="Aromatic aminoacid monoxygenases, catalytic and oligomerization domains"/>
    <property type="match status" value="1"/>
</dbReference>
<dbReference type="AlphaFoldDB" id="A0A0L0T8Z5"/>
<evidence type="ECO:0000256" key="1">
    <source>
        <dbReference type="ARBA" id="ARBA00001954"/>
    </source>
</evidence>
<dbReference type="Pfam" id="PF00351">
    <property type="entry name" value="Biopterin_H"/>
    <property type="match status" value="1"/>
</dbReference>
<evidence type="ECO:0000256" key="4">
    <source>
        <dbReference type="ARBA" id="ARBA00022723"/>
    </source>
</evidence>
<dbReference type="eggNOG" id="KOG1034">
    <property type="taxonomic scope" value="Eukaryota"/>
</dbReference>
<evidence type="ECO:0000256" key="5">
    <source>
        <dbReference type="ARBA" id="ARBA00023002"/>
    </source>
</evidence>
<dbReference type="GO" id="GO:0005506">
    <property type="term" value="F:iron ion binding"/>
    <property type="evidence" value="ECO:0007669"/>
    <property type="project" value="InterPro"/>
</dbReference>
<dbReference type="InterPro" id="IPR001273">
    <property type="entry name" value="ArAA_hydroxylase"/>
</dbReference>
<dbReference type="STRING" id="578462.A0A0L0T8Z5"/>
<organism evidence="10 11">
    <name type="scientific">Allomyces macrogynus (strain ATCC 38327)</name>
    <name type="common">Allomyces javanicus var. macrogynus</name>
    <dbReference type="NCBI Taxonomy" id="578462"/>
    <lineage>
        <taxon>Eukaryota</taxon>
        <taxon>Fungi</taxon>
        <taxon>Fungi incertae sedis</taxon>
        <taxon>Blastocladiomycota</taxon>
        <taxon>Blastocladiomycetes</taxon>
        <taxon>Blastocladiales</taxon>
        <taxon>Blastocladiaceae</taxon>
        <taxon>Allomyces</taxon>
    </lineage>
</organism>
<comment type="cofactor">
    <cofactor evidence="1">
        <name>Fe(2+)</name>
        <dbReference type="ChEBI" id="CHEBI:29033"/>
    </cofactor>
</comment>
<evidence type="ECO:0000256" key="3">
    <source>
        <dbReference type="ARBA" id="ARBA00011995"/>
    </source>
</evidence>
<dbReference type="InterPro" id="IPR036951">
    <property type="entry name" value="ArAA_hydroxylase_sf"/>
</dbReference>
<dbReference type="PROSITE" id="PS50294">
    <property type="entry name" value="WD_REPEATS_REGION"/>
    <property type="match status" value="1"/>
</dbReference>
<dbReference type="OrthoDB" id="10251741at2759"/>
<keyword evidence="8" id="KW-0853">WD repeat</keyword>
<dbReference type="Gene3D" id="2.130.10.10">
    <property type="entry name" value="YVTN repeat-like/Quinoprotein amine dehydrogenase"/>
    <property type="match status" value="1"/>
</dbReference>
<evidence type="ECO:0000256" key="8">
    <source>
        <dbReference type="PROSITE-ProRule" id="PRU00221"/>
    </source>
</evidence>
<dbReference type="PANTHER" id="PTHR11473">
    <property type="entry name" value="AROMATIC AMINO ACID HYDROXYLASE"/>
    <property type="match status" value="1"/>
</dbReference>
<dbReference type="Proteomes" id="UP000054350">
    <property type="component" value="Unassembled WGS sequence"/>
</dbReference>
<comment type="similarity">
    <text evidence="2">Belongs to the biopterin-dependent aromatic amino acid hydroxylase family.</text>
</comment>
<accession>A0A0L0T8Z5</accession>
<keyword evidence="6" id="KW-0408">Iron</keyword>
<keyword evidence="5" id="KW-0560">Oxidoreductase</keyword>
<dbReference type="VEuPathDB" id="FungiDB:AMAG_20417"/>
<keyword evidence="7" id="KW-0503">Monooxygenase</keyword>
<evidence type="ECO:0000313" key="11">
    <source>
        <dbReference type="Proteomes" id="UP000054350"/>
    </source>
</evidence>
<keyword evidence="4" id="KW-0479">Metal-binding</keyword>
<dbReference type="PROSITE" id="PS50082">
    <property type="entry name" value="WD_REPEATS_2"/>
    <property type="match status" value="1"/>
</dbReference>
<dbReference type="EMBL" id="GG745370">
    <property type="protein sequence ID" value="KNE71222.1"/>
    <property type="molecule type" value="Genomic_DNA"/>
</dbReference>
<dbReference type="InterPro" id="IPR036322">
    <property type="entry name" value="WD40_repeat_dom_sf"/>
</dbReference>
<keyword evidence="11" id="KW-1185">Reference proteome</keyword>
<dbReference type="InterPro" id="IPR015943">
    <property type="entry name" value="WD40/YVTN_repeat-like_dom_sf"/>
</dbReference>
<feature type="repeat" description="WD" evidence="8">
    <location>
        <begin position="124"/>
        <end position="165"/>
    </location>
</feature>
<protein>
    <recommendedName>
        <fullName evidence="3">phenylalanine 4-monooxygenase</fullName>
        <ecNumber evidence="3">1.14.16.1</ecNumber>
    </recommendedName>
</protein>
<dbReference type="GO" id="GO:0004505">
    <property type="term" value="F:phenylalanine 4-monooxygenase activity"/>
    <property type="evidence" value="ECO:0007669"/>
    <property type="project" value="UniProtKB-EC"/>
</dbReference>
<evidence type="ECO:0000259" key="9">
    <source>
        <dbReference type="Pfam" id="PF00351"/>
    </source>
</evidence>
<dbReference type="InterPro" id="IPR036329">
    <property type="entry name" value="Aro-AA_hydroxylase_C_sf"/>
</dbReference>
<proteinExistence type="inferred from homology"/>
<evidence type="ECO:0000313" key="10">
    <source>
        <dbReference type="EMBL" id="KNE71222.1"/>
    </source>
</evidence>
<reference evidence="11" key="2">
    <citation type="submission" date="2009-11" db="EMBL/GenBank/DDBJ databases">
        <title>The Genome Sequence of Allomyces macrogynus strain ATCC 38327.</title>
        <authorList>
            <consortium name="The Broad Institute Genome Sequencing Platform"/>
            <person name="Russ C."/>
            <person name="Cuomo C."/>
            <person name="Shea T."/>
            <person name="Young S.K."/>
            <person name="Zeng Q."/>
            <person name="Koehrsen M."/>
            <person name="Haas B."/>
            <person name="Borodovsky M."/>
            <person name="Guigo R."/>
            <person name="Alvarado L."/>
            <person name="Berlin A."/>
            <person name="Borenstein D."/>
            <person name="Chen Z."/>
            <person name="Engels R."/>
            <person name="Freedman E."/>
            <person name="Gellesch M."/>
            <person name="Goldberg J."/>
            <person name="Griggs A."/>
            <person name="Gujja S."/>
            <person name="Heiman D."/>
            <person name="Hepburn T."/>
            <person name="Howarth C."/>
            <person name="Jen D."/>
            <person name="Larson L."/>
            <person name="Lewis B."/>
            <person name="Mehta T."/>
            <person name="Park D."/>
            <person name="Pearson M."/>
            <person name="Roberts A."/>
            <person name="Saif S."/>
            <person name="Shenoy N."/>
            <person name="Sisk P."/>
            <person name="Stolte C."/>
            <person name="Sykes S."/>
            <person name="Walk T."/>
            <person name="White J."/>
            <person name="Yandava C."/>
            <person name="Burger G."/>
            <person name="Gray M.W."/>
            <person name="Holland P.W.H."/>
            <person name="King N."/>
            <person name="Lang F.B.F."/>
            <person name="Roger A.J."/>
            <person name="Ruiz-Trillo I."/>
            <person name="Lander E."/>
            <person name="Nusbaum C."/>
        </authorList>
    </citation>
    <scope>NUCLEOTIDE SEQUENCE [LARGE SCALE GENOMIC DNA]</scope>
    <source>
        <strain evidence="11">ATCC 38327</strain>
    </source>
</reference>
<name>A0A0L0T8Z5_ALLM3</name>
<dbReference type="InterPro" id="IPR001680">
    <property type="entry name" value="WD40_rpt"/>
</dbReference>
<evidence type="ECO:0000256" key="6">
    <source>
        <dbReference type="ARBA" id="ARBA00023004"/>
    </source>
</evidence>
<dbReference type="Pfam" id="PF00400">
    <property type="entry name" value="WD40"/>
    <property type="match status" value="1"/>
</dbReference>
<dbReference type="EC" id="1.14.16.1" evidence="3"/>
<feature type="domain" description="Biopterin-dependent aromatic amino acid hydroxylase family profile" evidence="9">
    <location>
        <begin position="218"/>
        <end position="308"/>
    </location>
</feature>
<dbReference type="eggNOG" id="KOG3820">
    <property type="taxonomic scope" value="Eukaryota"/>
</dbReference>
<gene>
    <name evidence="10" type="ORF">AMAG_20417</name>
</gene>
<evidence type="ECO:0000256" key="7">
    <source>
        <dbReference type="ARBA" id="ARBA00023033"/>
    </source>
</evidence>
<dbReference type="Gene3D" id="1.10.800.10">
    <property type="entry name" value="Aromatic amino acid hydroxylase"/>
    <property type="match status" value="1"/>
</dbReference>
<dbReference type="SUPFAM" id="SSF50978">
    <property type="entry name" value="WD40 repeat-like"/>
    <property type="match status" value="1"/>
</dbReference>
<reference evidence="10 11" key="1">
    <citation type="submission" date="2009-11" db="EMBL/GenBank/DDBJ databases">
        <title>Annotation of Allomyces macrogynus ATCC 38327.</title>
        <authorList>
            <consortium name="The Broad Institute Genome Sequencing Platform"/>
            <person name="Russ C."/>
            <person name="Cuomo C."/>
            <person name="Burger G."/>
            <person name="Gray M.W."/>
            <person name="Holland P.W.H."/>
            <person name="King N."/>
            <person name="Lang F.B.F."/>
            <person name="Roger A.J."/>
            <person name="Ruiz-Trillo I."/>
            <person name="Young S.K."/>
            <person name="Zeng Q."/>
            <person name="Gargeya S."/>
            <person name="Fitzgerald M."/>
            <person name="Haas B."/>
            <person name="Abouelleil A."/>
            <person name="Alvarado L."/>
            <person name="Arachchi H.M."/>
            <person name="Berlin A."/>
            <person name="Chapman S.B."/>
            <person name="Gearin G."/>
            <person name="Goldberg J."/>
            <person name="Griggs A."/>
            <person name="Gujja S."/>
            <person name="Hansen M."/>
            <person name="Heiman D."/>
            <person name="Howarth C."/>
            <person name="Larimer J."/>
            <person name="Lui A."/>
            <person name="MacDonald P.J.P."/>
            <person name="McCowen C."/>
            <person name="Montmayeur A."/>
            <person name="Murphy C."/>
            <person name="Neiman D."/>
            <person name="Pearson M."/>
            <person name="Priest M."/>
            <person name="Roberts A."/>
            <person name="Saif S."/>
            <person name="Shea T."/>
            <person name="Sisk P."/>
            <person name="Stolte C."/>
            <person name="Sykes S."/>
            <person name="Wortman J."/>
            <person name="Nusbaum C."/>
            <person name="Birren B."/>
        </authorList>
    </citation>
    <scope>NUCLEOTIDE SEQUENCE [LARGE SCALE GENOMIC DNA]</scope>
    <source>
        <strain evidence="10 11">ATCC 38327</strain>
    </source>
</reference>
<dbReference type="InterPro" id="IPR019774">
    <property type="entry name" value="Aromatic-AA_hydroxylase_C"/>
</dbReference>